<keyword evidence="1" id="KW-1133">Transmembrane helix</keyword>
<keyword evidence="2" id="KW-0732">Signal</keyword>
<comment type="caution">
    <text evidence="3">The sequence shown here is derived from an EMBL/GenBank/DDBJ whole genome shotgun (WGS) entry which is preliminary data.</text>
</comment>
<evidence type="ECO:0000256" key="1">
    <source>
        <dbReference type="SAM" id="Phobius"/>
    </source>
</evidence>
<keyword evidence="4" id="KW-1185">Reference proteome</keyword>
<feature type="chain" id="PRO_5046229540" evidence="2">
    <location>
        <begin position="28"/>
        <end position="188"/>
    </location>
</feature>
<evidence type="ECO:0000313" key="3">
    <source>
        <dbReference type="EMBL" id="MBV7256541.1"/>
    </source>
</evidence>
<dbReference type="Proteomes" id="UP000722336">
    <property type="component" value="Unassembled WGS sequence"/>
</dbReference>
<proteinExistence type="predicted"/>
<sequence>MMTISIGFGGKAAVALSLLMASASANAVIFDFEFLDADGVMAGSGYYEFDDIDPSNKASFASLTGFSWEFNIAGFGLFLSSANGDVPSTDSLVSEGIQLSGAVGSRTLTFFDDGALNILHQDISRSFPTGIQFNDANLSQAEYFDENGLIESGTFTATERGIAVPAPAGSLFLLGGIAFLAAGRRPKS</sequence>
<keyword evidence="1" id="KW-0812">Transmembrane</keyword>
<feature type="transmembrane region" description="Helical" evidence="1">
    <location>
        <begin position="162"/>
        <end position="182"/>
    </location>
</feature>
<gene>
    <name evidence="3" type="ORF">KCG44_07055</name>
</gene>
<keyword evidence="1" id="KW-0472">Membrane</keyword>
<accession>A0ABS6SF24</accession>
<feature type="signal peptide" evidence="2">
    <location>
        <begin position="1"/>
        <end position="27"/>
    </location>
</feature>
<dbReference type="EMBL" id="JAGSPA010000002">
    <property type="protein sequence ID" value="MBV7256541.1"/>
    <property type="molecule type" value="Genomic_DNA"/>
</dbReference>
<reference evidence="3 4" key="1">
    <citation type="submission" date="2021-04" db="EMBL/GenBank/DDBJ databases">
        <authorList>
            <person name="Pira H."/>
            <person name="Risdian C."/>
            <person name="Wink J."/>
        </authorList>
    </citation>
    <scope>NUCLEOTIDE SEQUENCE [LARGE SCALE GENOMIC DNA]</scope>
    <source>
        <strain evidence="3 4">WHA3</strain>
    </source>
</reference>
<name>A0ABS6SF24_9SPHN</name>
<organism evidence="3 4">
    <name type="scientific">Pacificimonas pallii</name>
    <dbReference type="NCBI Taxonomy" id="2827236"/>
    <lineage>
        <taxon>Bacteria</taxon>
        <taxon>Pseudomonadati</taxon>
        <taxon>Pseudomonadota</taxon>
        <taxon>Alphaproteobacteria</taxon>
        <taxon>Sphingomonadales</taxon>
        <taxon>Sphingosinicellaceae</taxon>
        <taxon>Pacificimonas</taxon>
    </lineage>
</organism>
<protein>
    <submittedName>
        <fullName evidence="3">VPLPA-CTERM sorting domain-containing protein</fullName>
    </submittedName>
</protein>
<evidence type="ECO:0000313" key="4">
    <source>
        <dbReference type="Proteomes" id="UP000722336"/>
    </source>
</evidence>
<dbReference type="RefSeq" id="WP_218445195.1">
    <property type="nucleotide sequence ID" value="NZ_JAGSPA010000002.1"/>
</dbReference>
<evidence type="ECO:0000256" key="2">
    <source>
        <dbReference type="SAM" id="SignalP"/>
    </source>
</evidence>